<keyword evidence="2" id="KW-0732">Signal</keyword>
<reference evidence="4" key="1">
    <citation type="journal article" date="2019" name="Int. J. Syst. Evol. Microbiol.">
        <title>The Global Catalogue of Microorganisms (GCM) 10K type strain sequencing project: providing services to taxonomists for standard genome sequencing and annotation.</title>
        <authorList>
            <consortium name="The Broad Institute Genomics Platform"/>
            <consortium name="The Broad Institute Genome Sequencing Center for Infectious Disease"/>
            <person name="Wu L."/>
            <person name="Ma J."/>
        </authorList>
    </citation>
    <scope>NUCLEOTIDE SEQUENCE [LARGE SCALE GENOMIC DNA]</scope>
    <source>
        <strain evidence="4">KCTC 23707</strain>
    </source>
</reference>
<gene>
    <name evidence="3" type="ORF">ACFSCV_18860</name>
</gene>
<feature type="compositionally biased region" description="Basic and acidic residues" evidence="1">
    <location>
        <begin position="33"/>
        <end position="53"/>
    </location>
</feature>
<name>A0ABW4KDL9_9HYPH</name>
<evidence type="ECO:0000256" key="2">
    <source>
        <dbReference type="SAM" id="SignalP"/>
    </source>
</evidence>
<keyword evidence="4" id="KW-1185">Reference proteome</keyword>
<accession>A0ABW4KDL9</accession>
<feature type="region of interest" description="Disordered" evidence="1">
    <location>
        <begin position="33"/>
        <end position="96"/>
    </location>
</feature>
<dbReference type="RefSeq" id="WP_378801125.1">
    <property type="nucleotide sequence ID" value="NZ_JBHUER010000014.1"/>
</dbReference>
<proteinExistence type="predicted"/>
<feature type="compositionally biased region" description="Polar residues" evidence="1">
    <location>
        <begin position="87"/>
        <end position="96"/>
    </location>
</feature>
<protein>
    <submittedName>
        <fullName evidence="3">Uncharacterized protein</fullName>
    </submittedName>
</protein>
<organism evidence="3 4">
    <name type="scientific">Methylopila henanensis</name>
    <dbReference type="NCBI Taxonomy" id="873516"/>
    <lineage>
        <taxon>Bacteria</taxon>
        <taxon>Pseudomonadati</taxon>
        <taxon>Pseudomonadota</taxon>
        <taxon>Alphaproteobacteria</taxon>
        <taxon>Hyphomicrobiales</taxon>
        <taxon>Methylopilaceae</taxon>
        <taxon>Methylopila</taxon>
    </lineage>
</organism>
<feature type="signal peptide" evidence="2">
    <location>
        <begin position="1"/>
        <end position="26"/>
    </location>
</feature>
<evidence type="ECO:0000313" key="3">
    <source>
        <dbReference type="EMBL" id="MFD1705072.1"/>
    </source>
</evidence>
<dbReference type="EMBL" id="JBHUER010000014">
    <property type="protein sequence ID" value="MFD1705072.1"/>
    <property type="molecule type" value="Genomic_DNA"/>
</dbReference>
<feature type="chain" id="PRO_5046400967" evidence="2">
    <location>
        <begin position="27"/>
        <end position="96"/>
    </location>
</feature>
<sequence>MTSRSTVLASAAFGLIALATPVAAEAAPRCDDRAGAVRHGARDGHDHAIGPEHRGHRHGQKTHNFKGYALKPRCAGPAPSARPTPGLTPSSRSDRS</sequence>
<evidence type="ECO:0000313" key="4">
    <source>
        <dbReference type="Proteomes" id="UP001597308"/>
    </source>
</evidence>
<comment type="caution">
    <text evidence="3">The sequence shown here is derived from an EMBL/GenBank/DDBJ whole genome shotgun (WGS) entry which is preliminary data.</text>
</comment>
<feature type="compositionally biased region" description="Basic residues" evidence="1">
    <location>
        <begin position="54"/>
        <end position="64"/>
    </location>
</feature>
<evidence type="ECO:0000256" key="1">
    <source>
        <dbReference type="SAM" id="MobiDB-lite"/>
    </source>
</evidence>
<dbReference type="Proteomes" id="UP001597308">
    <property type="component" value="Unassembled WGS sequence"/>
</dbReference>